<keyword evidence="1" id="KW-0812">Transmembrane</keyword>
<evidence type="ECO:0000313" key="4">
    <source>
        <dbReference type="Proteomes" id="UP000501069"/>
    </source>
</evidence>
<dbReference type="AlphaFoldDB" id="A0AAQ1R7D6"/>
<feature type="transmembrane region" description="Helical" evidence="1">
    <location>
        <begin position="342"/>
        <end position="360"/>
    </location>
</feature>
<feature type="transmembrane region" description="Helical" evidence="1">
    <location>
        <begin position="201"/>
        <end position="218"/>
    </location>
</feature>
<feature type="transmembrane region" description="Helical" evidence="1">
    <location>
        <begin position="68"/>
        <end position="85"/>
    </location>
</feature>
<feature type="transmembrane region" description="Helical" evidence="1">
    <location>
        <begin position="149"/>
        <end position="171"/>
    </location>
</feature>
<reference evidence="2 5" key="2">
    <citation type="journal article" date="2020" name="Cell Host Microbe">
        <title>Functional and Genomic Variation between Human-Derived Isolates of Lachnospiraceae Reveals Inter- and Intra-Species Diversity.</title>
        <authorList>
            <person name="Sorbara M.T."/>
            <person name="Littmann E.R."/>
            <person name="Fontana E."/>
            <person name="Moody T.U."/>
            <person name="Kohout C.E."/>
            <person name="Gjonbalaj M."/>
            <person name="Eaton V."/>
            <person name="Seok R."/>
            <person name="Leiner I.M."/>
            <person name="Pamer E.G."/>
        </authorList>
    </citation>
    <scope>NUCLEOTIDE SEQUENCE [LARGE SCALE GENOMIC DNA]</scope>
    <source>
        <strain evidence="2 5">MSK.2.26</strain>
    </source>
</reference>
<feature type="transmembrane region" description="Helical" evidence="1">
    <location>
        <begin position="316"/>
        <end position="335"/>
    </location>
</feature>
<evidence type="ECO:0000313" key="2">
    <source>
        <dbReference type="EMBL" id="NSJ46419.1"/>
    </source>
</evidence>
<dbReference type="Proteomes" id="UP000501069">
    <property type="component" value="Chromosome"/>
</dbReference>
<name>A0AAQ1R7D6_9FIRM</name>
<dbReference type="Proteomes" id="UP000719916">
    <property type="component" value="Unassembled WGS sequence"/>
</dbReference>
<evidence type="ECO:0000256" key="1">
    <source>
        <dbReference type="SAM" id="Phobius"/>
    </source>
</evidence>
<accession>A0AAQ1R7D6</accession>
<feature type="transmembrane region" description="Helical" evidence="1">
    <location>
        <begin position="34"/>
        <end position="56"/>
    </location>
</feature>
<feature type="transmembrane region" description="Helical" evidence="1">
    <location>
        <begin position="116"/>
        <end position="137"/>
    </location>
</feature>
<dbReference type="RefSeq" id="WP_002588359.1">
    <property type="nucleotide sequence ID" value="NZ_JAAISV010000058.1"/>
</dbReference>
<keyword evidence="1" id="KW-1133">Transmembrane helix</keyword>
<evidence type="ECO:0000313" key="3">
    <source>
        <dbReference type="EMBL" id="QIX90773.1"/>
    </source>
</evidence>
<feature type="transmembrane region" description="Helical" evidence="1">
    <location>
        <begin position="91"/>
        <end position="109"/>
    </location>
</feature>
<sequence length="409" mass="47208">MKIILQRISATDYLWYCAYSFFVIYYILSKTFFYQYFMNILDYKIVLVFCMSILLTRELFLNKLTRRLMLVFLFCGILMIIVMHSSSGGGANSVACIVLFAFAARNIPFKQIAKHTIFISEVLLAFVILCAFSDIIPNYVRETNGRTRYYLGFLYALYPSAIMFNITALSVYSKKEKLKISNFVFLILVNYFIFQYTDSRLSFYTSILLLVFAAILRFKPKCIEERKVMCNIASFSFPICMTVSVALTIAYGTGTSWIEGLNILLGKRLSLGLNSLITNGVTLFGQNLSWIGAGLNAYGERSNEQYTWVDSMYIQVLQHFGIVFCLVLMVILTLAMRKCIKYSDYWMLVILSIFALHGIIDDLIIYVQFNTFWIAIGGVTLKSISDFRKNKLRREQLMAYYDTVEKEIE</sequence>
<feature type="transmembrane region" description="Helical" evidence="1">
    <location>
        <begin position="366"/>
        <end position="384"/>
    </location>
</feature>
<dbReference type="EMBL" id="CP050964">
    <property type="protein sequence ID" value="QIX90773.1"/>
    <property type="molecule type" value="Genomic_DNA"/>
</dbReference>
<feature type="transmembrane region" description="Helical" evidence="1">
    <location>
        <begin position="12"/>
        <end position="28"/>
    </location>
</feature>
<proteinExistence type="predicted"/>
<feature type="transmembrane region" description="Helical" evidence="1">
    <location>
        <begin position="230"/>
        <end position="251"/>
    </location>
</feature>
<gene>
    <name evidence="3" type="ORF">FOC47_09520</name>
    <name evidence="2" type="ORF">G5B26_23240</name>
</gene>
<dbReference type="EMBL" id="JAAISW010000066">
    <property type="protein sequence ID" value="NSJ46419.1"/>
    <property type="molecule type" value="Genomic_DNA"/>
</dbReference>
<protein>
    <submittedName>
        <fullName evidence="2">Uncharacterized protein</fullName>
    </submittedName>
</protein>
<keyword evidence="1" id="KW-0472">Membrane</keyword>
<evidence type="ECO:0000313" key="5">
    <source>
        <dbReference type="Proteomes" id="UP000719916"/>
    </source>
</evidence>
<reference evidence="3 4" key="1">
    <citation type="submission" date="2019-11" db="EMBL/GenBank/DDBJ databases">
        <title>FDA dAtabase for Regulatory Grade micrObial Sequences (FDA-ARGOS): Supporting development and validation of Infectious Disease Dx tests.</title>
        <authorList>
            <person name="Turner S."/>
            <person name="Byrd R."/>
            <person name="Tallon L."/>
            <person name="Sadzewicz L."/>
            <person name="Vavikolanu K."/>
            <person name="Mehta A."/>
            <person name="Aluvathingal J."/>
            <person name="Nadendla S."/>
            <person name="Myers T."/>
            <person name="Yan Y."/>
            <person name="Sichtig H."/>
        </authorList>
    </citation>
    <scope>NUCLEOTIDE SEQUENCE [LARGE SCALE GENOMIC DNA]</scope>
    <source>
        <strain evidence="3 4">FDAARGOS_739</strain>
    </source>
</reference>
<feature type="transmembrane region" description="Helical" evidence="1">
    <location>
        <begin position="178"/>
        <end position="195"/>
    </location>
</feature>
<organism evidence="2 5">
    <name type="scientific">Enterocloster clostridioformis</name>
    <dbReference type="NCBI Taxonomy" id="1531"/>
    <lineage>
        <taxon>Bacteria</taxon>
        <taxon>Bacillati</taxon>
        <taxon>Bacillota</taxon>
        <taxon>Clostridia</taxon>
        <taxon>Lachnospirales</taxon>
        <taxon>Lachnospiraceae</taxon>
        <taxon>Enterocloster</taxon>
    </lineage>
</organism>
<reference evidence="2" key="3">
    <citation type="submission" date="2020-02" db="EMBL/GenBank/DDBJ databases">
        <authorList>
            <person name="Littmann E."/>
            <person name="Sorbara M."/>
        </authorList>
    </citation>
    <scope>NUCLEOTIDE SEQUENCE</scope>
    <source>
        <strain evidence="2">MSK.2.26</strain>
    </source>
</reference>